<protein>
    <submittedName>
        <fullName evidence="10">DHA2 family efflux MFS transporter permease subunit</fullName>
    </submittedName>
</protein>
<feature type="transmembrane region" description="Helical" evidence="8">
    <location>
        <begin position="136"/>
        <end position="158"/>
    </location>
</feature>
<reference evidence="10" key="1">
    <citation type="submission" date="2021-11" db="EMBL/GenBank/DDBJ databases">
        <title>Clostridia strains as spoilage organisms.</title>
        <authorList>
            <person name="Wambui J."/>
            <person name="Stevens M.J.A."/>
            <person name="Stephan R."/>
        </authorList>
    </citation>
    <scope>NUCLEOTIDE SEQUENCE</scope>
    <source>
        <strain evidence="10">CF009</strain>
    </source>
</reference>
<evidence type="ECO:0000256" key="2">
    <source>
        <dbReference type="ARBA" id="ARBA00008537"/>
    </source>
</evidence>
<evidence type="ECO:0000256" key="1">
    <source>
        <dbReference type="ARBA" id="ARBA00004651"/>
    </source>
</evidence>
<dbReference type="PROSITE" id="PS50850">
    <property type="entry name" value="MFS"/>
    <property type="match status" value="1"/>
</dbReference>
<gene>
    <name evidence="10" type="ORF">LL038_10775</name>
</gene>
<comment type="similarity">
    <text evidence="2">Belongs to the major facilitator superfamily. EmrB family.</text>
</comment>
<evidence type="ECO:0000256" key="6">
    <source>
        <dbReference type="ARBA" id="ARBA00022989"/>
    </source>
</evidence>
<dbReference type="Proteomes" id="UP001164733">
    <property type="component" value="Chromosome"/>
</dbReference>
<keyword evidence="5 8" id="KW-0812">Transmembrane</keyword>
<feature type="domain" description="Major facilitator superfamily (MFS) profile" evidence="9">
    <location>
        <begin position="11"/>
        <end position="472"/>
    </location>
</feature>
<feature type="transmembrane region" description="Helical" evidence="8">
    <location>
        <begin position="449"/>
        <end position="468"/>
    </location>
</feature>
<evidence type="ECO:0000256" key="4">
    <source>
        <dbReference type="ARBA" id="ARBA00022475"/>
    </source>
</evidence>
<evidence type="ECO:0000313" key="11">
    <source>
        <dbReference type="Proteomes" id="UP001164733"/>
    </source>
</evidence>
<dbReference type="AlphaFoldDB" id="A0AA47EP91"/>
<keyword evidence="7 8" id="KW-0472">Membrane</keyword>
<evidence type="ECO:0000256" key="7">
    <source>
        <dbReference type="ARBA" id="ARBA00023136"/>
    </source>
</evidence>
<dbReference type="RefSeq" id="WP_216125899.1">
    <property type="nucleotide sequence ID" value="NZ_CP086239.1"/>
</dbReference>
<dbReference type="GO" id="GO:0022857">
    <property type="term" value="F:transmembrane transporter activity"/>
    <property type="evidence" value="ECO:0007669"/>
    <property type="project" value="InterPro"/>
</dbReference>
<accession>A0AA47EP91</accession>
<feature type="transmembrane region" description="Helical" evidence="8">
    <location>
        <begin position="326"/>
        <end position="346"/>
    </location>
</feature>
<dbReference type="GO" id="GO:0005886">
    <property type="term" value="C:plasma membrane"/>
    <property type="evidence" value="ECO:0007669"/>
    <property type="project" value="UniProtKB-SubCell"/>
</dbReference>
<dbReference type="PANTHER" id="PTHR42718:SF9">
    <property type="entry name" value="MAJOR FACILITATOR SUPERFAMILY MULTIDRUG TRANSPORTER MFSC"/>
    <property type="match status" value="1"/>
</dbReference>
<evidence type="ECO:0000259" key="9">
    <source>
        <dbReference type="PROSITE" id="PS50850"/>
    </source>
</evidence>
<dbReference type="CDD" id="cd17321">
    <property type="entry name" value="MFS_MMR_MDR_like"/>
    <property type="match status" value="1"/>
</dbReference>
<evidence type="ECO:0000256" key="5">
    <source>
        <dbReference type="ARBA" id="ARBA00022692"/>
    </source>
</evidence>
<feature type="transmembrane region" description="Helical" evidence="8">
    <location>
        <begin position="352"/>
        <end position="372"/>
    </location>
</feature>
<feature type="transmembrane region" description="Helical" evidence="8">
    <location>
        <begin position="221"/>
        <end position="244"/>
    </location>
</feature>
<dbReference type="Pfam" id="PF07690">
    <property type="entry name" value="MFS_1"/>
    <property type="match status" value="1"/>
</dbReference>
<evidence type="ECO:0000256" key="3">
    <source>
        <dbReference type="ARBA" id="ARBA00022448"/>
    </source>
</evidence>
<proteinExistence type="inferred from homology"/>
<dbReference type="PANTHER" id="PTHR42718">
    <property type="entry name" value="MAJOR FACILITATOR SUPERFAMILY MULTIDRUG TRANSPORTER MFSC"/>
    <property type="match status" value="1"/>
</dbReference>
<dbReference type="NCBIfam" id="TIGR00711">
    <property type="entry name" value="efflux_EmrB"/>
    <property type="match status" value="1"/>
</dbReference>
<keyword evidence="4" id="KW-1003">Cell membrane</keyword>
<name>A0AA47EP91_9CLOT</name>
<feature type="transmembrane region" description="Helical" evidence="8">
    <location>
        <begin position="265"/>
        <end position="289"/>
    </location>
</feature>
<keyword evidence="6 8" id="KW-1133">Transmembrane helix</keyword>
<feature type="transmembrane region" description="Helical" evidence="8">
    <location>
        <begin position="102"/>
        <end position="124"/>
    </location>
</feature>
<comment type="subcellular location">
    <subcellularLocation>
        <location evidence="1">Cell membrane</location>
        <topology evidence="1">Multi-pass membrane protein</topology>
    </subcellularLocation>
</comment>
<feature type="transmembrane region" description="Helical" evidence="8">
    <location>
        <begin position="46"/>
        <end position="65"/>
    </location>
</feature>
<dbReference type="InterPro" id="IPR020846">
    <property type="entry name" value="MFS_dom"/>
</dbReference>
<feature type="transmembrane region" description="Helical" evidence="8">
    <location>
        <begin position="295"/>
        <end position="314"/>
    </location>
</feature>
<dbReference type="EMBL" id="CP086239">
    <property type="protein sequence ID" value="WAG62676.1"/>
    <property type="molecule type" value="Genomic_DNA"/>
</dbReference>
<dbReference type="InterPro" id="IPR011701">
    <property type="entry name" value="MFS"/>
</dbReference>
<evidence type="ECO:0000313" key="10">
    <source>
        <dbReference type="EMBL" id="WAG62676.1"/>
    </source>
</evidence>
<evidence type="ECO:0000256" key="8">
    <source>
        <dbReference type="SAM" id="Phobius"/>
    </source>
</evidence>
<dbReference type="InterPro" id="IPR004638">
    <property type="entry name" value="EmrB-like"/>
</dbReference>
<feature type="transmembrane region" description="Helical" evidence="8">
    <location>
        <begin position="12"/>
        <end position="34"/>
    </location>
</feature>
<feature type="transmembrane region" description="Helical" evidence="8">
    <location>
        <begin position="77"/>
        <end position="96"/>
    </location>
</feature>
<feature type="transmembrane region" description="Helical" evidence="8">
    <location>
        <begin position="197"/>
        <end position="215"/>
    </location>
</feature>
<organism evidence="10 11">
    <name type="scientific">Clostridium estertheticum</name>
    <dbReference type="NCBI Taxonomy" id="238834"/>
    <lineage>
        <taxon>Bacteria</taxon>
        <taxon>Bacillati</taxon>
        <taxon>Bacillota</taxon>
        <taxon>Clostridia</taxon>
        <taxon>Eubacteriales</taxon>
        <taxon>Clostridiaceae</taxon>
        <taxon>Clostridium</taxon>
    </lineage>
</organism>
<sequence>MTNSHKHKWSILIIVTLVSFITNVDSTIVIIGLPKIMQGLNLTVGVGLWTITAYIISSTVLILPAGKWADTVGTKRIFILGLVVFTIGTVLCGIANSGLTLIIYRTIQGVGAALALATATPTILKTFPDNQLGLALGINATSWVVGALVGPVVGGALISKFGWSSIFFITVPFAIIGIIGAALVMKNEEVNVKEKTDWIGIFTFTFGLVAMMVVLSEGASWGWMSNLTVVLFISTILLWIAFIITELHVENPLFNLSLLSYKKYTIGLGITVNYCIAYFSITLLLSIYLQGALHLSPMNAGLLIIPLSAPQLIMGPLGGRLADRFGAGRMIISGLIFLVIGLFMLGNLGSKLSIPAVVIPLIIISIANGIAWPSLAKMVLSTVPKNQVGSASGMFYTIYNVGRALSQALVILVIEFSVPPAIVSKAIVGIANFSNLHIKGDLIYSIDSAFHFFIIFFVIALILGLFVLHSKENSN</sequence>
<keyword evidence="3" id="KW-0813">Transport</keyword>
<feature type="transmembrane region" description="Helical" evidence="8">
    <location>
        <begin position="164"/>
        <end position="185"/>
    </location>
</feature>